<keyword evidence="4" id="KW-1185">Reference proteome</keyword>
<evidence type="ECO:0000256" key="1">
    <source>
        <dbReference type="ARBA" id="ARBA00023125"/>
    </source>
</evidence>
<name>A0A1I4IQ34_9FIRM</name>
<dbReference type="InterPro" id="IPR010982">
    <property type="entry name" value="Lambda_DNA-bd_dom_sf"/>
</dbReference>
<sequence>MTFAKNLKKARQSKGLTQKELAEKVGLKRSTIAGYESKGQEPSFNVLKELTAVLECSLDALLGITTSDNSELIRENTLTMEDDFNPELSKILNELKKLDKQSIDFCYKMIKLIRKENFPNN</sequence>
<gene>
    <name evidence="3" type="ORF">SAMN02983006_01482</name>
</gene>
<keyword evidence="1" id="KW-0238">DNA-binding</keyword>
<evidence type="ECO:0000313" key="3">
    <source>
        <dbReference type="EMBL" id="SFL56420.1"/>
    </source>
</evidence>
<dbReference type="EMBL" id="FOTI01000018">
    <property type="protein sequence ID" value="SFL56420.1"/>
    <property type="molecule type" value="Genomic_DNA"/>
</dbReference>
<protein>
    <submittedName>
        <fullName evidence="3">Transcriptional regulator, contains XRE-family HTH domain</fullName>
    </submittedName>
</protein>
<dbReference type="SUPFAM" id="SSF47413">
    <property type="entry name" value="lambda repressor-like DNA-binding domains"/>
    <property type="match status" value="1"/>
</dbReference>
<dbReference type="AlphaFoldDB" id="A0A1I4IQ34"/>
<proteinExistence type="predicted"/>
<dbReference type="SMART" id="SM00530">
    <property type="entry name" value="HTH_XRE"/>
    <property type="match status" value="1"/>
</dbReference>
<dbReference type="Gene3D" id="1.10.260.40">
    <property type="entry name" value="lambda repressor-like DNA-binding domains"/>
    <property type="match status" value="1"/>
</dbReference>
<dbReference type="OrthoDB" id="9805654at2"/>
<accession>A0A1I4IQ34</accession>
<dbReference type="Proteomes" id="UP000199006">
    <property type="component" value="Unassembled WGS sequence"/>
</dbReference>
<dbReference type="PANTHER" id="PTHR46558">
    <property type="entry name" value="TRACRIPTIONAL REGULATORY PROTEIN-RELATED-RELATED"/>
    <property type="match status" value="1"/>
</dbReference>
<reference evidence="3 4" key="1">
    <citation type="submission" date="2016-10" db="EMBL/GenBank/DDBJ databases">
        <authorList>
            <person name="de Groot N.N."/>
        </authorList>
    </citation>
    <scope>NUCLEOTIDE SEQUENCE [LARGE SCALE GENOMIC DNA]</scope>
    <source>
        <strain evidence="3 4">ATCC 51327</strain>
    </source>
</reference>
<dbReference type="GO" id="GO:0003677">
    <property type="term" value="F:DNA binding"/>
    <property type="evidence" value="ECO:0007669"/>
    <property type="project" value="UniProtKB-KW"/>
</dbReference>
<evidence type="ECO:0000313" key="4">
    <source>
        <dbReference type="Proteomes" id="UP000199006"/>
    </source>
</evidence>
<evidence type="ECO:0000259" key="2">
    <source>
        <dbReference type="PROSITE" id="PS50943"/>
    </source>
</evidence>
<dbReference type="Pfam" id="PF01381">
    <property type="entry name" value="HTH_3"/>
    <property type="match status" value="1"/>
</dbReference>
<dbReference type="InterPro" id="IPR001387">
    <property type="entry name" value="Cro/C1-type_HTH"/>
</dbReference>
<dbReference type="PANTHER" id="PTHR46558:SF11">
    <property type="entry name" value="HTH-TYPE TRANSCRIPTIONAL REGULATOR XRE"/>
    <property type="match status" value="1"/>
</dbReference>
<dbReference type="PROSITE" id="PS50943">
    <property type="entry name" value="HTH_CROC1"/>
    <property type="match status" value="1"/>
</dbReference>
<organism evidence="3 4">
    <name type="scientific">Halanaerobium salsuginis</name>
    <dbReference type="NCBI Taxonomy" id="29563"/>
    <lineage>
        <taxon>Bacteria</taxon>
        <taxon>Bacillati</taxon>
        <taxon>Bacillota</taxon>
        <taxon>Clostridia</taxon>
        <taxon>Halanaerobiales</taxon>
        <taxon>Halanaerobiaceae</taxon>
        <taxon>Halanaerobium</taxon>
    </lineage>
</organism>
<dbReference type="RefSeq" id="WP_089861551.1">
    <property type="nucleotide sequence ID" value="NZ_FOTI01000018.1"/>
</dbReference>
<dbReference type="STRING" id="29563.SAMN02983006_01482"/>
<feature type="domain" description="HTH cro/C1-type" evidence="2">
    <location>
        <begin position="7"/>
        <end position="61"/>
    </location>
</feature>
<dbReference type="CDD" id="cd00093">
    <property type="entry name" value="HTH_XRE"/>
    <property type="match status" value="1"/>
</dbReference>